<sequence>MKTSGYLLLTLLFLGLCHSSPALAEGGWGPFGIRGGFAAESKDRNTTQYEVFGEYELPWSLRSKGGWGISTRLALTAGALKSQGQYGFVGSLGPAFSLGNPQLFPLELDLGVSVALLSRERFGTRDYNGIEQFSSHGGFIYHINRNLGLSYRYQHMSNAGFNGRQNPGLNMHLFGINWYPDR</sequence>
<protein>
    <submittedName>
        <fullName evidence="2">[lipopolysaccharide]-lipid A 3-O-deacylase outer membrane protein, PagL family</fullName>
    </submittedName>
</protein>
<reference evidence="2 3" key="1">
    <citation type="submission" date="2008-07" db="EMBL/GenBank/DDBJ databases">
        <title>Complete sequence of Geobacter bemidjiensis BEM.</title>
        <authorList>
            <consortium name="US DOE Joint Genome Institute"/>
            <person name="Lucas S."/>
            <person name="Copeland A."/>
            <person name="Lapidus A."/>
            <person name="Glavina del Rio T."/>
            <person name="Dalin E."/>
            <person name="Tice H."/>
            <person name="Bruce D."/>
            <person name="Goodwin L."/>
            <person name="Pitluck S."/>
            <person name="Kiss H."/>
            <person name="Brettin T."/>
            <person name="Detter J.C."/>
            <person name="Han C."/>
            <person name="Kuske C.R."/>
            <person name="Schmutz J."/>
            <person name="Larimer F."/>
            <person name="Land M."/>
            <person name="Hauser L."/>
            <person name="Kyrpides N."/>
            <person name="Lykidis A."/>
            <person name="Lovley D."/>
            <person name="Richardson P."/>
        </authorList>
    </citation>
    <scope>NUCLEOTIDE SEQUENCE [LARGE SCALE GENOMIC DNA]</scope>
    <source>
        <strain evidence="3">ATCC BAA-1014 / DSM 16622 / JCM 12645 / Bem</strain>
    </source>
</reference>
<evidence type="ECO:0000313" key="2">
    <source>
        <dbReference type="EMBL" id="ACH37214.1"/>
    </source>
</evidence>
<organism evidence="2 3">
    <name type="scientific">Citrifermentans bemidjiense (strain ATCC BAA-1014 / DSM 16622 / JCM 12645 / Bem)</name>
    <name type="common">Geobacter bemidjiensis</name>
    <dbReference type="NCBI Taxonomy" id="404380"/>
    <lineage>
        <taxon>Bacteria</taxon>
        <taxon>Pseudomonadati</taxon>
        <taxon>Thermodesulfobacteriota</taxon>
        <taxon>Desulfuromonadia</taxon>
        <taxon>Geobacterales</taxon>
        <taxon>Geobacteraceae</taxon>
        <taxon>Citrifermentans</taxon>
    </lineage>
</organism>
<gene>
    <name evidence="2" type="ordered locus">Gbem_0183</name>
</gene>
<keyword evidence="3" id="KW-1185">Reference proteome</keyword>
<dbReference type="EMBL" id="CP001124">
    <property type="protein sequence ID" value="ACH37214.1"/>
    <property type="molecule type" value="Genomic_DNA"/>
</dbReference>
<dbReference type="Gene3D" id="2.40.160.20">
    <property type="match status" value="1"/>
</dbReference>
<dbReference type="RefSeq" id="WP_012528622.1">
    <property type="nucleotide sequence ID" value="NC_011146.1"/>
</dbReference>
<evidence type="ECO:0000256" key="1">
    <source>
        <dbReference type="SAM" id="SignalP"/>
    </source>
</evidence>
<keyword evidence="1" id="KW-0732">Signal</keyword>
<dbReference type="Proteomes" id="UP000008825">
    <property type="component" value="Chromosome"/>
</dbReference>
<feature type="chain" id="PRO_5002829755" evidence="1">
    <location>
        <begin position="25"/>
        <end position="182"/>
    </location>
</feature>
<dbReference type="HOGENOM" id="CLU_1480047_0_0_7"/>
<reference evidence="2 3" key="2">
    <citation type="journal article" date="2010" name="BMC Genomics">
        <title>The genome of Geobacter bemidjiensis, exemplar for the subsurface clade of Geobacter species that predominate in Fe(III)-reducing subsurface environments.</title>
        <authorList>
            <person name="Aklujkar M."/>
            <person name="Young N.D."/>
            <person name="Holmes D."/>
            <person name="Chavan M."/>
            <person name="Risso C."/>
            <person name="Kiss H.E."/>
            <person name="Han C.S."/>
            <person name="Land M.L."/>
            <person name="Lovley D.R."/>
        </authorList>
    </citation>
    <scope>NUCLEOTIDE SEQUENCE [LARGE SCALE GENOMIC DNA]</scope>
    <source>
        <strain evidence="3">ATCC BAA-1014 / DSM 16622 / JCM 12645 / Bem</strain>
    </source>
</reference>
<evidence type="ECO:0000313" key="3">
    <source>
        <dbReference type="Proteomes" id="UP000008825"/>
    </source>
</evidence>
<dbReference type="KEGG" id="gbm:Gbem_0183"/>
<feature type="signal peptide" evidence="1">
    <location>
        <begin position="1"/>
        <end position="24"/>
    </location>
</feature>
<name>B5E977_CITBB</name>
<dbReference type="Pfam" id="PF09411">
    <property type="entry name" value="PagL"/>
    <property type="match status" value="1"/>
</dbReference>
<proteinExistence type="predicted"/>
<dbReference type="InterPro" id="IPR018550">
    <property type="entry name" value="Lipid-A_deacylase-rel"/>
</dbReference>
<dbReference type="STRING" id="404380.Gbem_0183"/>
<dbReference type="OrthoDB" id="5395501at2"/>
<accession>B5E977</accession>
<dbReference type="AlphaFoldDB" id="B5E977"/>